<protein>
    <submittedName>
        <fullName evidence="1">Uncharacterized protein</fullName>
    </submittedName>
</protein>
<dbReference type="Pfam" id="PF21720">
    <property type="entry name" value="MIOS_WD40"/>
    <property type="match status" value="1"/>
</dbReference>
<gene>
    <name evidence="1" type="ORF">SMTD_LOCUS11111</name>
</gene>
<dbReference type="STRING" id="31246.A0A183P9S5"/>
<dbReference type="EMBL" id="UZAL01031172">
    <property type="protein sequence ID" value="VDP57105.1"/>
    <property type="molecule type" value="Genomic_DNA"/>
</dbReference>
<dbReference type="InterPro" id="IPR037593">
    <property type="entry name" value="MIOS/Sea4"/>
</dbReference>
<organism evidence="1 2">
    <name type="scientific">Schistosoma mattheei</name>
    <dbReference type="NCBI Taxonomy" id="31246"/>
    <lineage>
        <taxon>Eukaryota</taxon>
        <taxon>Metazoa</taxon>
        <taxon>Spiralia</taxon>
        <taxon>Lophotrochozoa</taxon>
        <taxon>Platyhelminthes</taxon>
        <taxon>Trematoda</taxon>
        <taxon>Digenea</taxon>
        <taxon>Strigeidida</taxon>
        <taxon>Schistosomatoidea</taxon>
        <taxon>Schistosomatidae</taxon>
        <taxon>Schistosoma</taxon>
    </lineage>
</organism>
<dbReference type="AlphaFoldDB" id="A0A183P9S5"/>
<accession>A0A183P9S5</accession>
<evidence type="ECO:0000313" key="1">
    <source>
        <dbReference type="EMBL" id="VDP57105.1"/>
    </source>
</evidence>
<dbReference type="GO" id="GO:1904263">
    <property type="term" value="P:positive regulation of TORC1 signaling"/>
    <property type="evidence" value="ECO:0007669"/>
    <property type="project" value="TreeGrafter"/>
</dbReference>
<dbReference type="GO" id="GO:0005737">
    <property type="term" value="C:cytoplasm"/>
    <property type="evidence" value="ECO:0007669"/>
    <property type="project" value="TreeGrafter"/>
</dbReference>
<dbReference type="Proteomes" id="UP000269396">
    <property type="component" value="Unassembled WGS sequence"/>
</dbReference>
<evidence type="ECO:0000313" key="2">
    <source>
        <dbReference type="Proteomes" id="UP000269396"/>
    </source>
</evidence>
<name>A0A183P9S5_9TREM</name>
<dbReference type="InterPro" id="IPR036322">
    <property type="entry name" value="WD40_repeat_dom_sf"/>
</dbReference>
<reference evidence="1 2" key="1">
    <citation type="submission" date="2018-11" db="EMBL/GenBank/DDBJ databases">
        <authorList>
            <consortium name="Pathogen Informatics"/>
        </authorList>
    </citation>
    <scope>NUCLEOTIDE SEQUENCE [LARGE SCALE GENOMIC DNA]</scope>
    <source>
        <strain>Denwood</strain>
        <strain evidence="2">Zambia</strain>
    </source>
</reference>
<dbReference type="PANTHER" id="PTHR16453">
    <property type="entry name" value="WD40 DOMAIN-CONTAINING PROTEIN MIO FAMILY MEMBER"/>
    <property type="match status" value="1"/>
</dbReference>
<sequence>MPYSSEYDIQWPPNRSDVFVVVWKHYVYLFRLEQASSASVDSNSFIIGSKLRFLLSALNIWSNNVSPQLAQGFDRPRNSREPSVLIWDVTKYTGSRHPNVKSTDRGSVCANDLHTHTYSLPFAINGSDYSVPDTQATSSLASVYSSVSEKEWISNTTTCDKPLCDLGIQDTASFAWLSKSSFIAGMSGTYLKVFDLSDPSKVCQITTTRAVYGLTVDPLCSKRFASFCERQVSLWRLDNLEKPVS</sequence>
<proteinExistence type="predicted"/>
<dbReference type="SUPFAM" id="SSF50978">
    <property type="entry name" value="WD40 repeat-like"/>
    <property type="match status" value="1"/>
</dbReference>
<dbReference type="PANTHER" id="PTHR16453:SF9">
    <property type="entry name" value="GATOR COMPLEX PROTEIN MIOS"/>
    <property type="match status" value="1"/>
</dbReference>
<dbReference type="GO" id="GO:0034198">
    <property type="term" value="P:cellular response to amino acid starvation"/>
    <property type="evidence" value="ECO:0007669"/>
    <property type="project" value="TreeGrafter"/>
</dbReference>
<keyword evidence="2" id="KW-1185">Reference proteome</keyword>